<evidence type="ECO:0000313" key="2">
    <source>
        <dbReference type="EMBL" id="MBK7415110.1"/>
    </source>
</evidence>
<reference evidence="2 3" key="1">
    <citation type="submission" date="2020-10" db="EMBL/GenBank/DDBJ databases">
        <title>Connecting structure to function with the recovery of over 1000 high-quality activated sludge metagenome-assembled genomes encoding full-length rRNA genes using long-read sequencing.</title>
        <authorList>
            <person name="Singleton C.M."/>
            <person name="Petriglieri F."/>
            <person name="Kristensen J.M."/>
            <person name="Kirkegaard R.H."/>
            <person name="Michaelsen T.Y."/>
            <person name="Andersen M.H."/>
            <person name="Karst S.M."/>
            <person name="Dueholm M.S."/>
            <person name="Nielsen P.H."/>
            <person name="Albertsen M."/>
        </authorList>
    </citation>
    <scope>NUCLEOTIDE SEQUENCE [LARGE SCALE GENOMIC DNA]</scope>
    <source>
        <strain evidence="2">EsbW_18-Q3-R4-48_BATAC.463</strain>
    </source>
</reference>
<name>A0A935K9B7_9RHOO</name>
<dbReference type="Proteomes" id="UP000739411">
    <property type="component" value="Unassembled WGS sequence"/>
</dbReference>
<sequence length="132" mass="15048">MKWILDDIRSAFAALKESSTWLVIGMIALFALLAYAIFQYAIRTDSVLRNLKYTMAACREMTNGPIIFLFCGMMFFLFSAAVTLGEIQRYYHFRRIGSKHEMRQAMKHGIGWGSFAITIAVCGLVFFSMNCT</sequence>
<dbReference type="AlphaFoldDB" id="A0A935K9B7"/>
<keyword evidence="1" id="KW-1133">Transmembrane helix</keyword>
<gene>
    <name evidence="2" type="ORF">IPJ38_08375</name>
</gene>
<evidence type="ECO:0000313" key="3">
    <source>
        <dbReference type="Proteomes" id="UP000739411"/>
    </source>
</evidence>
<dbReference type="EMBL" id="JADJMS010000016">
    <property type="protein sequence ID" value="MBK7415110.1"/>
    <property type="molecule type" value="Genomic_DNA"/>
</dbReference>
<keyword evidence="1" id="KW-0472">Membrane</keyword>
<feature type="transmembrane region" description="Helical" evidence="1">
    <location>
        <begin position="21"/>
        <end position="42"/>
    </location>
</feature>
<proteinExistence type="predicted"/>
<keyword evidence="1" id="KW-0812">Transmembrane</keyword>
<accession>A0A935K9B7</accession>
<comment type="caution">
    <text evidence="2">The sequence shown here is derived from an EMBL/GenBank/DDBJ whole genome shotgun (WGS) entry which is preliminary data.</text>
</comment>
<protein>
    <submittedName>
        <fullName evidence="2">Uncharacterized protein</fullName>
    </submittedName>
</protein>
<feature type="transmembrane region" description="Helical" evidence="1">
    <location>
        <begin position="108"/>
        <end position="129"/>
    </location>
</feature>
<organism evidence="2 3">
    <name type="scientific">Candidatus Dechloromonas phosphorivorans</name>
    <dbReference type="NCBI Taxonomy" id="2899244"/>
    <lineage>
        <taxon>Bacteria</taxon>
        <taxon>Pseudomonadati</taxon>
        <taxon>Pseudomonadota</taxon>
        <taxon>Betaproteobacteria</taxon>
        <taxon>Rhodocyclales</taxon>
        <taxon>Azonexaceae</taxon>
        <taxon>Dechloromonas</taxon>
    </lineage>
</organism>
<evidence type="ECO:0000256" key="1">
    <source>
        <dbReference type="SAM" id="Phobius"/>
    </source>
</evidence>
<feature type="transmembrane region" description="Helical" evidence="1">
    <location>
        <begin position="62"/>
        <end position="87"/>
    </location>
</feature>